<dbReference type="Proteomes" id="UP000424468">
    <property type="component" value="Chromosome"/>
</dbReference>
<feature type="compositionally biased region" description="Basic residues" evidence="2">
    <location>
        <begin position="461"/>
        <end position="472"/>
    </location>
</feature>
<dbReference type="RefSeq" id="WP_156006542.1">
    <property type="nucleotide sequence ID" value="NZ_CP046276.1"/>
</dbReference>
<keyword evidence="3" id="KW-0347">Helicase</keyword>
<reference evidence="3 4" key="1">
    <citation type="submission" date="2019-11" db="EMBL/GenBank/DDBJ databases">
        <title>Complete genome sequence of Spiroplasma tabanidicola TAUS-1 (DSM 22603).</title>
        <authorList>
            <person name="Huang C.-T."/>
            <person name="Lin Y.-C."/>
            <person name="Kuo C.-H."/>
        </authorList>
    </citation>
    <scope>NUCLEOTIDE SEQUENCE [LARGE SCALE GENOMIC DNA]</scope>
    <source>
        <strain evidence="3 4">TAUS-1</strain>
    </source>
</reference>
<dbReference type="AlphaFoldDB" id="A0A6I6CAQ5"/>
<sequence>MDKIIVKQLKDKLIEIEIVISNYLKDINNIDEALNIIDNNVKNMAKKVLDKSSAIEFLTYTFDISSFIIEFKLVNKKSSLIHYYIDQLFKIKLIKKLLSLEIVNEIQWVIKDFFVLNFNIKLESITEKYDLLKISNNNIEFIINKLENTPIFGYDPYNAVDLTKLEKNLKVSQEILIKAFFTFRKNIKTLVVMLENFEEYDYLVESDKHALKHCLNNNLVYFKIQKINMEHINAILKSIYKDFNFLSLQTAEIKVNVYQNMFNNLIANFNQFVAIIKSVLDAIRVKKNTYLQDHSNVLEKTNMIIKFVKENDIFEENNLQEYNQKIVDSINFYLELLENQDFIVLKEEESDQLIDEIEIDISFANKLLVILKDFNNFANLELAPFEEENEQLNEKLKAIKKINWEKIKRKIEMIVELNKDKDFIINKRLKSTRIRESRIKYGMHKKIMLNSEEESREKGKFGKKPSFNKKGFKRPEGDKKEFKKFDGERKEFNRFDKDKKDYKKSDYPRKDYKKFDGERKEFNRFDKDKKDYKKSDHPRKDYKKFDGERKEFNRFDKDKKDYKKSDHPRKDYKKFDGERKEFNRFDKDKKDYKKSDRDNKGGFEKRSFNKSNFKSKPNKFEKR</sequence>
<organism evidence="3 4">
    <name type="scientific">Spiroplasma tabanidicola</name>
    <dbReference type="NCBI Taxonomy" id="324079"/>
    <lineage>
        <taxon>Bacteria</taxon>
        <taxon>Bacillati</taxon>
        <taxon>Mycoplasmatota</taxon>
        <taxon>Mollicutes</taxon>
        <taxon>Entomoplasmatales</taxon>
        <taxon>Spiroplasmataceae</taxon>
        <taxon>Spiroplasma</taxon>
    </lineage>
</organism>
<feature type="compositionally biased region" description="Basic and acidic residues" evidence="2">
    <location>
        <begin position="590"/>
        <end position="607"/>
    </location>
</feature>
<feature type="coiled-coil region" evidence="1">
    <location>
        <begin position="375"/>
        <end position="402"/>
    </location>
</feature>
<name>A0A6I6CAQ5_9MOLU</name>
<evidence type="ECO:0000313" key="4">
    <source>
        <dbReference type="Proteomes" id="UP000424468"/>
    </source>
</evidence>
<feature type="region of interest" description="Disordered" evidence="2">
    <location>
        <begin position="451"/>
        <end position="479"/>
    </location>
</feature>
<dbReference type="OrthoDB" id="9844208at2"/>
<protein>
    <submittedName>
        <fullName evidence="3">DEAD/DEAH box helicase</fullName>
    </submittedName>
</protein>
<evidence type="ECO:0000256" key="2">
    <source>
        <dbReference type="SAM" id="MobiDB-lite"/>
    </source>
</evidence>
<feature type="region of interest" description="Disordered" evidence="2">
    <location>
        <begin position="590"/>
        <end position="623"/>
    </location>
</feature>
<keyword evidence="4" id="KW-1185">Reference proteome</keyword>
<keyword evidence="3" id="KW-0067">ATP-binding</keyword>
<accession>A0A6I6CAQ5</accession>
<keyword evidence="1" id="KW-0175">Coiled coil</keyword>
<dbReference type="GO" id="GO:0004386">
    <property type="term" value="F:helicase activity"/>
    <property type="evidence" value="ECO:0007669"/>
    <property type="project" value="UniProtKB-KW"/>
</dbReference>
<gene>
    <name evidence="3" type="ORF">STABA_v1c06500</name>
</gene>
<dbReference type="EMBL" id="CP046276">
    <property type="protein sequence ID" value="QGS52011.1"/>
    <property type="molecule type" value="Genomic_DNA"/>
</dbReference>
<evidence type="ECO:0000256" key="1">
    <source>
        <dbReference type="SAM" id="Coils"/>
    </source>
</evidence>
<keyword evidence="3" id="KW-0378">Hydrolase</keyword>
<keyword evidence="3" id="KW-0547">Nucleotide-binding</keyword>
<evidence type="ECO:0000313" key="3">
    <source>
        <dbReference type="EMBL" id="QGS52011.1"/>
    </source>
</evidence>
<proteinExistence type="predicted"/>
<dbReference type="KEGG" id="stab:STABA_v1c06500"/>